<dbReference type="FunCoup" id="Q0F0W6">
    <property type="interactions" value="498"/>
</dbReference>
<dbReference type="OrthoDB" id="9808023at2"/>
<evidence type="ECO:0000256" key="3">
    <source>
        <dbReference type="ARBA" id="ARBA00022679"/>
    </source>
</evidence>
<dbReference type="NCBIfam" id="NF041504">
    <property type="entry name" value="AccA_sub"/>
    <property type="match status" value="1"/>
</dbReference>
<dbReference type="GO" id="GO:0016743">
    <property type="term" value="F:carboxyl- or carbamoyltransferase activity"/>
    <property type="evidence" value="ECO:0007669"/>
    <property type="project" value="UniProtKB-UniRule"/>
</dbReference>
<evidence type="ECO:0000256" key="6">
    <source>
        <dbReference type="ARBA" id="ARBA00022840"/>
    </source>
</evidence>
<dbReference type="PANTHER" id="PTHR42853">
    <property type="entry name" value="ACETYL-COENZYME A CARBOXYLASE CARBOXYL TRANSFERASE SUBUNIT ALPHA"/>
    <property type="match status" value="1"/>
</dbReference>
<dbReference type="InterPro" id="IPR029045">
    <property type="entry name" value="ClpP/crotonase-like_dom_sf"/>
</dbReference>
<evidence type="ECO:0000256" key="8">
    <source>
        <dbReference type="ARBA" id="ARBA00023160"/>
    </source>
</evidence>
<dbReference type="GO" id="GO:0005524">
    <property type="term" value="F:ATP binding"/>
    <property type="evidence" value="ECO:0007669"/>
    <property type="project" value="UniProtKB-KW"/>
</dbReference>
<comment type="similarity">
    <text evidence="10">Belongs to the AccA family.</text>
</comment>
<keyword evidence="2 10" id="KW-0444">Lipid biosynthesis</keyword>
<dbReference type="HAMAP" id="MF_00823">
    <property type="entry name" value="AcetylCoA_CT_alpha"/>
    <property type="match status" value="1"/>
</dbReference>
<dbReference type="EMBL" id="AATS01000003">
    <property type="protein sequence ID" value="EAU55425.1"/>
    <property type="molecule type" value="Genomic_DNA"/>
</dbReference>
<dbReference type="UniPathway" id="UPA00655">
    <property type="reaction ID" value="UER00711"/>
</dbReference>
<comment type="catalytic activity">
    <reaction evidence="9 10">
        <text>N(6)-carboxybiotinyl-L-lysyl-[protein] + acetyl-CoA = N(6)-biotinyl-L-lysyl-[protein] + malonyl-CoA</text>
        <dbReference type="Rhea" id="RHEA:54728"/>
        <dbReference type="Rhea" id="RHEA-COMP:10505"/>
        <dbReference type="Rhea" id="RHEA-COMP:10506"/>
        <dbReference type="ChEBI" id="CHEBI:57288"/>
        <dbReference type="ChEBI" id="CHEBI:57384"/>
        <dbReference type="ChEBI" id="CHEBI:83144"/>
        <dbReference type="ChEBI" id="CHEBI:83145"/>
        <dbReference type="EC" id="2.1.3.15"/>
    </reaction>
</comment>
<evidence type="ECO:0000256" key="10">
    <source>
        <dbReference type="HAMAP-Rule" id="MF_00823"/>
    </source>
</evidence>
<dbReference type="Proteomes" id="UP000005297">
    <property type="component" value="Unassembled WGS sequence"/>
</dbReference>
<comment type="subcellular location">
    <subcellularLocation>
        <location evidence="10">Cytoplasm</location>
    </subcellularLocation>
</comment>
<dbReference type="GO" id="GO:0009317">
    <property type="term" value="C:acetyl-CoA carboxylase complex"/>
    <property type="evidence" value="ECO:0007669"/>
    <property type="project" value="InterPro"/>
</dbReference>
<evidence type="ECO:0000256" key="9">
    <source>
        <dbReference type="ARBA" id="ARBA00049152"/>
    </source>
</evidence>
<keyword evidence="13" id="KW-1185">Reference proteome</keyword>
<reference evidence="12 13" key="1">
    <citation type="submission" date="2006-09" db="EMBL/GenBank/DDBJ databases">
        <authorList>
            <person name="Emerson D."/>
            <person name="Ferriera S."/>
            <person name="Johnson J."/>
            <person name="Kravitz S."/>
            <person name="Halpern A."/>
            <person name="Remington K."/>
            <person name="Beeson K."/>
            <person name="Tran B."/>
            <person name="Rogers Y.-H."/>
            <person name="Friedman R."/>
            <person name="Venter J.C."/>
        </authorList>
    </citation>
    <scope>NUCLEOTIDE SEQUENCE [LARGE SCALE GENOMIC DNA]</scope>
    <source>
        <strain evidence="12 13">PV-1</strain>
    </source>
</reference>
<organism evidence="12 13">
    <name type="scientific">Mariprofundus ferrooxydans PV-1</name>
    <dbReference type="NCBI Taxonomy" id="314345"/>
    <lineage>
        <taxon>Bacteria</taxon>
        <taxon>Pseudomonadati</taxon>
        <taxon>Pseudomonadota</taxon>
        <taxon>Candidatius Mariprofundia</taxon>
        <taxon>Mariprofundales</taxon>
        <taxon>Mariprofundaceae</taxon>
        <taxon>Mariprofundus</taxon>
    </lineage>
</organism>
<accession>Q0F0W6</accession>
<dbReference type="InterPro" id="IPR001095">
    <property type="entry name" value="Acetyl_CoA_COase_a_su"/>
</dbReference>
<keyword evidence="10" id="KW-0963">Cytoplasm</keyword>
<dbReference type="HOGENOM" id="CLU_015486_0_2_0"/>
<comment type="pathway">
    <text evidence="1 10">Lipid metabolism; malonyl-CoA biosynthesis; malonyl-CoA from acetyl-CoA: step 1/1.</text>
</comment>
<comment type="caution">
    <text evidence="12">The sequence shown here is derived from an EMBL/GenBank/DDBJ whole genome shotgun (WGS) entry which is preliminary data.</text>
</comment>
<dbReference type="Pfam" id="PF03255">
    <property type="entry name" value="ACCA"/>
    <property type="match status" value="1"/>
</dbReference>
<comment type="subunit">
    <text evidence="10">Acetyl-CoA carboxylase is a heterohexamer composed of biotin carboxyl carrier protein (AccB), biotin carboxylase (AccC) and two subunits each of ACCase subunit alpha (AccA) and ACCase subunit beta (AccD).</text>
</comment>
<dbReference type="EC" id="2.1.3.15" evidence="10"/>
<evidence type="ECO:0000256" key="5">
    <source>
        <dbReference type="ARBA" id="ARBA00022832"/>
    </source>
</evidence>
<dbReference type="RefSeq" id="WP_009849888.1">
    <property type="nucleotide sequence ID" value="NZ_DS022294.1"/>
</dbReference>
<dbReference type="InterPro" id="IPR011763">
    <property type="entry name" value="COA_CT_C"/>
</dbReference>
<keyword evidence="6 10" id="KW-0067">ATP-binding</keyword>
<dbReference type="GO" id="GO:0006633">
    <property type="term" value="P:fatty acid biosynthetic process"/>
    <property type="evidence" value="ECO:0007669"/>
    <property type="project" value="UniProtKB-KW"/>
</dbReference>
<keyword evidence="3 10" id="KW-0808">Transferase</keyword>
<dbReference type="InParanoid" id="Q0F0W6"/>
<dbReference type="STRING" id="314344.AL013_06735"/>
<name>Q0F0W6_9PROT</name>
<gene>
    <name evidence="10" type="primary">accA</name>
    <name evidence="12" type="ORF">SPV1_11851</name>
</gene>
<dbReference type="eggNOG" id="COG0825">
    <property type="taxonomic scope" value="Bacteria"/>
</dbReference>
<evidence type="ECO:0000256" key="7">
    <source>
        <dbReference type="ARBA" id="ARBA00023098"/>
    </source>
</evidence>
<dbReference type="PRINTS" id="PR01069">
    <property type="entry name" value="ACCCTRFRASEA"/>
</dbReference>
<dbReference type="Gene3D" id="3.90.226.10">
    <property type="entry name" value="2-enoyl-CoA Hydratase, Chain A, domain 1"/>
    <property type="match status" value="1"/>
</dbReference>
<dbReference type="PROSITE" id="PS50989">
    <property type="entry name" value="COA_CT_CTER"/>
    <property type="match status" value="1"/>
</dbReference>
<dbReference type="NCBIfam" id="NF004344">
    <property type="entry name" value="PRK05724.1"/>
    <property type="match status" value="1"/>
</dbReference>
<evidence type="ECO:0000256" key="2">
    <source>
        <dbReference type="ARBA" id="ARBA00022516"/>
    </source>
</evidence>
<keyword evidence="5 10" id="KW-0276">Fatty acid metabolism</keyword>
<evidence type="ECO:0000256" key="4">
    <source>
        <dbReference type="ARBA" id="ARBA00022741"/>
    </source>
</evidence>
<keyword evidence="7 10" id="KW-0443">Lipid metabolism</keyword>
<evidence type="ECO:0000313" key="13">
    <source>
        <dbReference type="Proteomes" id="UP000005297"/>
    </source>
</evidence>
<evidence type="ECO:0000256" key="1">
    <source>
        <dbReference type="ARBA" id="ARBA00004956"/>
    </source>
</evidence>
<feature type="domain" description="CoA carboxyltransferase C-terminal" evidence="11">
    <location>
        <begin position="48"/>
        <end position="302"/>
    </location>
</feature>
<dbReference type="GO" id="GO:0003989">
    <property type="term" value="F:acetyl-CoA carboxylase activity"/>
    <property type="evidence" value="ECO:0007669"/>
    <property type="project" value="InterPro"/>
</dbReference>
<evidence type="ECO:0000259" key="11">
    <source>
        <dbReference type="PROSITE" id="PS50989"/>
    </source>
</evidence>
<dbReference type="GO" id="GO:2001295">
    <property type="term" value="P:malonyl-CoA biosynthetic process"/>
    <property type="evidence" value="ECO:0007669"/>
    <property type="project" value="UniProtKB-UniRule"/>
</dbReference>
<keyword evidence="8 10" id="KW-0275">Fatty acid biosynthesis</keyword>
<proteinExistence type="inferred from homology"/>
<keyword evidence="4 10" id="KW-0547">Nucleotide-binding</keyword>
<dbReference type="SUPFAM" id="SSF52096">
    <property type="entry name" value="ClpP/crotonase"/>
    <property type="match status" value="1"/>
</dbReference>
<dbReference type="AlphaFoldDB" id="Q0F0W6"/>
<protein>
    <recommendedName>
        <fullName evidence="10">Acetyl-coenzyme A carboxylase carboxyl transferase subunit alpha</fullName>
        <shortName evidence="10">ACCase subunit alpha</shortName>
        <shortName evidence="10">Acetyl-CoA carboxylase carboxyltransferase subunit alpha</shortName>
        <ecNumber evidence="10">2.1.3.15</ecNumber>
    </recommendedName>
</protein>
<evidence type="ECO:0000313" key="12">
    <source>
        <dbReference type="EMBL" id="EAU55425.1"/>
    </source>
</evidence>
<sequence>MNGTTREDKVAFSYLEFERPIAELTSKIAELSSMGSGSGVNIAEEVERLNVKRDKLVEQIYSKATRAQICQLSRHPDRPYILDYIPLIFDDFQELHGERTFSNDGAIVGGLASFRGQSVMLIGHQKGRDTKEKLKRNFGMPRPEGYRKALRLFRLAERFDVPILTFIDTAGAWPGIDAEEHGQSEAIARNLQELAGLKVPVICTVIGEGGSGGALAIGVGDRMYMQQFSTYSVISPEGCAAILWRDRAHAEEAAEALKPTAKDLQGLGLIDGIIAEPKDGAHRNINEAADLIAEVLDSALKELLATPVNKLLAARAARLRKIGSFSES</sequence>
<comment type="function">
    <text evidence="10">Component of the acetyl coenzyme A carboxylase (ACC) complex. First, biotin carboxylase catalyzes the carboxylation of biotin on its carrier protein (BCCP) and then the CO(2) group is transferred by the carboxyltransferase to acetyl-CoA to form malonyl-CoA.</text>
</comment>
<keyword evidence="12" id="KW-0436">Ligase</keyword>
<dbReference type="NCBIfam" id="TIGR00513">
    <property type="entry name" value="accA"/>
    <property type="match status" value="1"/>
</dbReference>
<dbReference type="PANTHER" id="PTHR42853:SF3">
    <property type="entry name" value="ACETYL-COENZYME A CARBOXYLASE CARBOXYL TRANSFERASE SUBUNIT ALPHA, CHLOROPLASTIC"/>
    <property type="match status" value="1"/>
</dbReference>